<dbReference type="Gene3D" id="3.20.20.450">
    <property type="entry name" value="EAL domain"/>
    <property type="match status" value="1"/>
</dbReference>
<feature type="domain" description="EAL" evidence="1">
    <location>
        <begin position="351"/>
        <end position="605"/>
    </location>
</feature>
<dbReference type="SUPFAM" id="SSF141868">
    <property type="entry name" value="EAL domain-like"/>
    <property type="match status" value="1"/>
</dbReference>
<sequence length="605" mass="66991">MVPPDESDPHAAYAGPDTSHVDRLNALWKLSVRPGLSDPERIRAMLAMAAEVLDMDLVVLGEFAEHYTARYVSDPMGMFPEGTVLAVEKVLCHEVHLSRQPSHIPDLREDPRYVDHVLVNKLGLRTYSGLPVAVGDKGGWVLAFLRRYRELPPDAVDIAYMDLIADWLGNALHQSAQKDLLQRIALTDPLTGLPNRRAAEERLQKERARTLRDGHGFALALVDLDHFKTVNDRYGHAVGDEVLKAVARRFESGLREGDWVARWGGEEFLFVLHGSTAQDAVATLERLAALTRATPVQTAVGPISLSFSAGVAAFGANDRDMLPMLEEIDTALYRAKAEGRDQVHLAAPTHVQWNSAVLRQALAENRVRQASQVIVDLATGQPVADEALARIETPTGEIVEARDFVDLAEGLGLMAEVDRQVIRNVMQRCVVRMDQGGSTDFAHFVNVSPQFLARRDLVEEMLNNALGYCQTCSVMLGPVKPIVLELTERQRIVSLAKLRADLQPFIDFGFRLALDDFGSGYSSYLYLAHLPVSFLKIEGWLVSNMRQDRKVAGIVESLASFARKEGVLTVAEHVEDAETARMLADMGVNYGQGWYFGRPQLDGMD</sequence>
<dbReference type="SUPFAM" id="SSF55781">
    <property type="entry name" value="GAF domain-like"/>
    <property type="match status" value="1"/>
</dbReference>
<dbReference type="InterPro" id="IPR003018">
    <property type="entry name" value="GAF"/>
</dbReference>
<dbReference type="Pfam" id="PF00563">
    <property type="entry name" value="EAL"/>
    <property type="match status" value="1"/>
</dbReference>
<feature type="domain" description="GGDEF" evidence="2">
    <location>
        <begin position="215"/>
        <end position="348"/>
    </location>
</feature>
<dbReference type="CDD" id="cd01949">
    <property type="entry name" value="GGDEF"/>
    <property type="match status" value="1"/>
</dbReference>
<dbReference type="InterPro" id="IPR001633">
    <property type="entry name" value="EAL_dom"/>
</dbReference>
<organism evidence="3 4">
    <name type="scientific">Thiobacillus sedimenti</name>
    <dbReference type="NCBI Taxonomy" id="3110231"/>
    <lineage>
        <taxon>Bacteria</taxon>
        <taxon>Pseudomonadati</taxon>
        <taxon>Pseudomonadota</taxon>
        <taxon>Betaproteobacteria</taxon>
        <taxon>Nitrosomonadales</taxon>
        <taxon>Thiobacillaceae</taxon>
        <taxon>Thiobacillus</taxon>
    </lineage>
</organism>
<dbReference type="Gene3D" id="3.30.70.270">
    <property type="match status" value="1"/>
</dbReference>
<dbReference type="EMBL" id="CP141769">
    <property type="protein sequence ID" value="WRS39915.1"/>
    <property type="molecule type" value="Genomic_DNA"/>
</dbReference>
<evidence type="ECO:0000313" key="4">
    <source>
        <dbReference type="Proteomes" id="UP001334732"/>
    </source>
</evidence>
<dbReference type="InterPro" id="IPR029787">
    <property type="entry name" value="Nucleotide_cyclase"/>
</dbReference>
<name>A0ABZ1CKK0_9PROT</name>
<dbReference type="InterPro" id="IPR043128">
    <property type="entry name" value="Rev_trsase/Diguanyl_cyclase"/>
</dbReference>
<dbReference type="PANTHER" id="PTHR33121">
    <property type="entry name" value="CYCLIC DI-GMP PHOSPHODIESTERASE PDEF"/>
    <property type="match status" value="1"/>
</dbReference>
<dbReference type="PROSITE" id="PS50883">
    <property type="entry name" value="EAL"/>
    <property type="match status" value="1"/>
</dbReference>
<dbReference type="SUPFAM" id="SSF55073">
    <property type="entry name" value="Nucleotide cyclase"/>
    <property type="match status" value="1"/>
</dbReference>
<proteinExistence type="predicted"/>
<dbReference type="PROSITE" id="PS50887">
    <property type="entry name" value="GGDEF"/>
    <property type="match status" value="1"/>
</dbReference>
<evidence type="ECO:0000259" key="2">
    <source>
        <dbReference type="PROSITE" id="PS50887"/>
    </source>
</evidence>
<protein>
    <submittedName>
        <fullName evidence="3">Sensor domain-containing phosphodiesterase</fullName>
    </submittedName>
</protein>
<dbReference type="Pfam" id="PF00990">
    <property type="entry name" value="GGDEF"/>
    <property type="match status" value="1"/>
</dbReference>
<keyword evidence="4" id="KW-1185">Reference proteome</keyword>
<dbReference type="PANTHER" id="PTHR33121:SF79">
    <property type="entry name" value="CYCLIC DI-GMP PHOSPHODIESTERASE PDED-RELATED"/>
    <property type="match status" value="1"/>
</dbReference>
<dbReference type="CDD" id="cd01948">
    <property type="entry name" value="EAL"/>
    <property type="match status" value="1"/>
</dbReference>
<dbReference type="InterPro" id="IPR029016">
    <property type="entry name" value="GAF-like_dom_sf"/>
</dbReference>
<dbReference type="Proteomes" id="UP001334732">
    <property type="component" value="Chromosome"/>
</dbReference>
<evidence type="ECO:0000313" key="3">
    <source>
        <dbReference type="EMBL" id="WRS39915.1"/>
    </source>
</evidence>
<gene>
    <name evidence="3" type="ORF">VA613_03340</name>
</gene>
<accession>A0ABZ1CKK0</accession>
<dbReference type="SMART" id="SM00052">
    <property type="entry name" value="EAL"/>
    <property type="match status" value="1"/>
</dbReference>
<reference evidence="3 4" key="1">
    <citation type="submission" date="2023-12" db="EMBL/GenBank/DDBJ databases">
        <title>Thiobacillus sedimentum sp. nov., a chemolithoautotrophic sulfur-oxidizing bacterium isolated from freshwater sediment.</title>
        <authorList>
            <person name="Luo J."/>
            <person name="Dai C."/>
        </authorList>
    </citation>
    <scope>NUCLEOTIDE SEQUENCE [LARGE SCALE GENOMIC DNA]</scope>
    <source>
        <strain evidence="3 4">SCUT-2</strain>
    </source>
</reference>
<dbReference type="Pfam" id="PF01590">
    <property type="entry name" value="GAF"/>
    <property type="match status" value="1"/>
</dbReference>
<dbReference type="Gene3D" id="3.30.450.40">
    <property type="match status" value="1"/>
</dbReference>
<evidence type="ECO:0000259" key="1">
    <source>
        <dbReference type="PROSITE" id="PS50883"/>
    </source>
</evidence>
<dbReference type="RefSeq" id="WP_324780446.1">
    <property type="nucleotide sequence ID" value="NZ_CP141769.1"/>
</dbReference>
<dbReference type="SMART" id="SM00267">
    <property type="entry name" value="GGDEF"/>
    <property type="match status" value="1"/>
</dbReference>
<dbReference type="NCBIfam" id="TIGR00254">
    <property type="entry name" value="GGDEF"/>
    <property type="match status" value="1"/>
</dbReference>
<dbReference type="InterPro" id="IPR035919">
    <property type="entry name" value="EAL_sf"/>
</dbReference>
<dbReference type="InterPro" id="IPR050706">
    <property type="entry name" value="Cyclic-di-GMP_PDE-like"/>
</dbReference>
<dbReference type="InterPro" id="IPR000160">
    <property type="entry name" value="GGDEF_dom"/>
</dbReference>